<evidence type="ECO:0000313" key="2">
    <source>
        <dbReference type="Proteomes" id="UP000887572"/>
    </source>
</evidence>
<reference evidence="3" key="1">
    <citation type="submission" date="2022-11" db="UniProtKB">
        <authorList>
            <consortium name="WormBaseParasite"/>
        </authorList>
    </citation>
    <scope>IDENTIFICATION</scope>
</reference>
<organism evidence="2 3">
    <name type="scientific">Globodera rostochiensis</name>
    <name type="common">Golden nematode worm</name>
    <name type="synonym">Heterodera rostochiensis</name>
    <dbReference type="NCBI Taxonomy" id="31243"/>
    <lineage>
        <taxon>Eukaryota</taxon>
        <taxon>Metazoa</taxon>
        <taxon>Ecdysozoa</taxon>
        <taxon>Nematoda</taxon>
        <taxon>Chromadorea</taxon>
        <taxon>Rhabditida</taxon>
        <taxon>Tylenchina</taxon>
        <taxon>Tylenchomorpha</taxon>
        <taxon>Tylenchoidea</taxon>
        <taxon>Heteroderidae</taxon>
        <taxon>Heteroderinae</taxon>
        <taxon>Globodera</taxon>
    </lineage>
</organism>
<keyword evidence="2" id="KW-1185">Reference proteome</keyword>
<dbReference type="Proteomes" id="UP000887572">
    <property type="component" value="Unplaced"/>
</dbReference>
<dbReference type="WBParaSite" id="Gr19_v10_g5257.t1">
    <property type="protein sequence ID" value="Gr19_v10_g5257.t1"/>
    <property type="gene ID" value="Gr19_v10_g5257"/>
</dbReference>
<protein>
    <submittedName>
        <fullName evidence="3">Uncharacterized protein</fullName>
    </submittedName>
</protein>
<name>A0A914HX07_GLORO</name>
<dbReference type="AlphaFoldDB" id="A0A914HX07"/>
<sequence length="97" mass="10903">MSIGTESAGEEHKNKEPNWPSISSVCTMQCLDSRREELWCRGMLGNAGNASSESLHPRQAIRCNLFQRGVSAIECGNLETKMFSYLQDHCFLFKCIS</sequence>
<evidence type="ECO:0000313" key="3">
    <source>
        <dbReference type="WBParaSite" id="Gr19_v10_g5257.t1"/>
    </source>
</evidence>
<evidence type="ECO:0000256" key="1">
    <source>
        <dbReference type="SAM" id="MobiDB-lite"/>
    </source>
</evidence>
<feature type="region of interest" description="Disordered" evidence="1">
    <location>
        <begin position="1"/>
        <end position="22"/>
    </location>
</feature>
<proteinExistence type="predicted"/>
<accession>A0A914HX07</accession>